<feature type="domain" description="Phospholipid/glycerol acyltransferase" evidence="4">
    <location>
        <begin position="139"/>
        <end position="263"/>
    </location>
</feature>
<dbReference type="GO" id="GO:0005783">
    <property type="term" value="C:endoplasmic reticulum"/>
    <property type="evidence" value="ECO:0007669"/>
    <property type="project" value="TreeGrafter"/>
</dbReference>
<dbReference type="InterPro" id="IPR002123">
    <property type="entry name" value="Plipid/glycerol_acylTrfase"/>
</dbReference>
<proteinExistence type="inferred from homology"/>
<dbReference type="InterPro" id="IPR032098">
    <property type="entry name" value="Acyltransf_C"/>
</dbReference>
<dbReference type="EMBL" id="ML977341">
    <property type="protein sequence ID" value="KAF2109747.1"/>
    <property type="molecule type" value="Genomic_DNA"/>
</dbReference>
<dbReference type="OrthoDB" id="189226at2759"/>
<dbReference type="PANTHER" id="PTHR10983">
    <property type="entry name" value="1-ACYLGLYCEROL-3-PHOSPHATE ACYLTRANSFERASE-RELATED"/>
    <property type="match status" value="1"/>
</dbReference>
<keyword evidence="2 5" id="KW-0808">Transferase</keyword>
<dbReference type="SMART" id="SM00563">
    <property type="entry name" value="PlsC"/>
    <property type="match status" value="1"/>
</dbReference>
<keyword evidence="6" id="KW-1185">Reference proteome</keyword>
<gene>
    <name evidence="5" type="ORF">BDV96DRAFT_554427</name>
</gene>
<evidence type="ECO:0000256" key="2">
    <source>
        <dbReference type="ARBA" id="ARBA00022679"/>
    </source>
</evidence>
<protein>
    <submittedName>
        <fullName evidence="5">Acyltransferase-domain-containing protein</fullName>
    </submittedName>
</protein>
<evidence type="ECO:0000256" key="3">
    <source>
        <dbReference type="ARBA" id="ARBA00023315"/>
    </source>
</evidence>
<dbReference type="Pfam" id="PF01553">
    <property type="entry name" value="Acyltransferase"/>
    <property type="match status" value="1"/>
</dbReference>
<dbReference type="AlphaFoldDB" id="A0A6A5YTC1"/>
<evidence type="ECO:0000259" key="4">
    <source>
        <dbReference type="SMART" id="SM00563"/>
    </source>
</evidence>
<dbReference type="PANTHER" id="PTHR10983:SF16">
    <property type="entry name" value="LYSOCARDIOLIPIN ACYLTRANSFERASE 1"/>
    <property type="match status" value="1"/>
</dbReference>
<dbReference type="GO" id="GO:0016746">
    <property type="term" value="F:acyltransferase activity"/>
    <property type="evidence" value="ECO:0007669"/>
    <property type="project" value="UniProtKB-KW"/>
</dbReference>
<dbReference type="Proteomes" id="UP000799770">
    <property type="component" value="Unassembled WGS sequence"/>
</dbReference>
<accession>A0A6A5YTC1</accession>
<sequence>MSPNGLIQRRQADKLGKIDQASVQASLTSEFPNAKETELHPPNTKLEQIIRATVIISCFLVGNCCIHVLQWLGSPLYCINRRWFHEWQVKAKEMCALLLFALNQWASSCTVKVSGDASVRHQIRSAPEGQIILDFPDRLVLIANHQIYTDWIFLWWSAYIAKHHGHFLVVLKDSLRRIPVFGPGMMFFDWIFLSRRWEKDRPRLQEHMESLSRPGSRFPMWLLIFPEGTNLSENTRGISKKWAEKMGIPDLKYILLPRTRGLHLCVERLGDSIEWLYDCTISYDGVPSGEYGQDIYTLKSLYVEGFKAPNVNIHWRRFAVKDIPLIDPAAFDQWLYERWAEKDKLLEYAEHHGHFPAEGGRVEVQVGLQNPLEALRILPSVFLVGAIWYGIRSIFSFARATP</sequence>
<dbReference type="GO" id="GO:0036149">
    <property type="term" value="P:phosphatidylinositol acyl-chain remodeling"/>
    <property type="evidence" value="ECO:0007669"/>
    <property type="project" value="TreeGrafter"/>
</dbReference>
<organism evidence="5 6">
    <name type="scientific">Lophiotrema nucula</name>
    <dbReference type="NCBI Taxonomy" id="690887"/>
    <lineage>
        <taxon>Eukaryota</taxon>
        <taxon>Fungi</taxon>
        <taxon>Dikarya</taxon>
        <taxon>Ascomycota</taxon>
        <taxon>Pezizomycotina</taxon>
        <taxon>Dothideomycetes</taxon>
        <taxon>Pleosporomycetidae</taxon>
        <taxon>Pleosporales</taxon>
        <taxon>Lophiotremataceae</taxon>
        <taxon>Lophiotrema</taxon>
    </lineage>
</organism>
<dbReference type="CDD" id="cd07990">
    <property type="entry name" value="LPLAT_LCLAT1-like"/>
    <property type="match status" value="1"/>
</dbReference>
<comment type="similarity">
    <text evidence="1">Belongs to the 1-acyl-sn-glycerol-3-phosphate acyltransferase family.</text>
</comment>
<dbReference type="Pfam" id="PF16076">
    <property type="entry name" value="Acyltransf_C"/>
    <property type="match status" value="1"/>
</dbReference>
<dbReference type="SUPFAM" id="SSF69593">
    <property type="entry name" value="Glycerol-3-phosphate (1)-acyltransferase"/>
    <property type="match status" value="1"/>
</dbReference>
<name>A0A6A5YTC1_9PLEO</name>
<evidence type="ECO:0000256" key="1">
    <source>
        <dbReference type="ARBA" id="ARBA00008655"/>
    </source>
</evidence>
<evidence type="ECO:0000313" key="5">
    <source>
        <dbReference type="EMBL" id="KAF2109747.1"/>
    </source>
</evidence>
<evidence type="ECO:0000313" key="6">
    <source>
        <dbReference type="Proteomes" id="UP000799770"/>
    </source>
</evidence>
<reference evidence="5" key="1">
    <citation type="journal article" date="2020" name="Stud. Mycol.">
        <title>101 Dothideomycetes genomes: a test case for predicting lifestyles and emergence of pathogens.</title>
        <authorList>
            <person name="Haridas S."/>
            <person name="Albert R."/>
            <person name="Binder M."/>
            <person name="Bloem J."/>
            <person name="Labutti K."/>
            <person name="Salamov A."/>
            <person name="Andreopoulos B."/>
            <person name="Baker S."/>
            <person name="Barry K."/>
            <person name="Bills G."/>
            <person name="Bluhm B."/>
            <person name="Cannon C."/>
            <person name="Castanera R."/>
            <person name="Culley D."/>
            <person name="Daum C."/>
            <person name="Ezra D."/>
            <person name="Gonzalez J."/>
            <person name="Henrissat B."/>
            <person name="Kuo A."/>
            <person name="Liang C."/>
            <person name="Lipzen A."/>
            <person name="Lutzoni F."/>
            <person name="Magnuson J."/>
            <person name="Mondo S."/>
            <person name="Nolan M."/>
            <person name="Ohm R."/>
            <person name="Pangilinan J."/>
            <person name="Park H.-J."/>
            <person name="Ramirez L."/>
            <person name="Alfaro M."/>
            <person name="Sun H."/>
            <person name="Tritt A."/>
            <person name="Yoshinaga Y."/>
            <person name="Zwiers L.-H."/>
            <person name="Turgeon B."/>
            <person name="Goodwin S."/>
            <person name="Spatafora J."/>
            <person name="Crous P."/>
            <person name="Grigoriev I."/>
        </authorList>
    </citation>
    <scope>NUCLEOTIDE SEQUENCE</scope>
    <source>
        <strain evidence="5">CBS 627.86</strain>
    </source>
</reference>
<keyword evidence="3 5" id="KW-0012">Acyltransferase</keyword>